<proteinExistence type="predicted"/>
<organism evidence="1 2">
    <name type="scientific">Vibrio halioticoli NBRC 102217</name>
    <dbReference type="NCBI Taxonomy" id="1219072"/>
    <lineage>
        <taxon>Bacteria</taxon>
        <taxon>Pseudomonadati</taxon>
        <taxon>Pseudomonadota</taxon>
        <taxon>Gammaproteobacteria</taxon>
        <taxon>Vibrionales</taxon>
        <taxon>Vibrionaceae</taxon>
        <taxon>Vibrio</taxon>
    </lineage>
</organism>
<reference evidence="1 2" key="2">
    <citation type="submission" date="2013-11" db="EMBL/GenBank/DDBJ databases">
        <title>Whole genome shotgun sequence of Vibrio halioticoli NBRC 102217.</title>
        <authorList>
            <person name="Isaki S."/>
            <person name="Kimura A."/>
            <person name="Ohji S."/>
            <person name="Hosoyama A."/>
            <person name="Fujita N."/>
            <person name="Hashimoto M."/>
            <person name="Hosoyama Y."/>
            <person name="Yamazoe A."/>
        </authorList>
    </citation>
    <scope>NUCLEOTIDE SEQUENCE [LARGE SCALE GENOMIC DNA]</scope>
    <source>
        <strain evidence="1 2">NBRC 102217</strain>
    </source>
</reference>
<name>V5FHR1_9VIBR</name>
<evidence type="ECO:0000313" key="1">
    <source>
        <dbReference type="EMBL" id="GAD88552.1"/>
    </source>
</evidence>
<dbReference type="EMBL" id="BAUJ01000005">
    <property type="protein sequence ID" value="GAD88552.1"/>
    <property type="molecule type" value="Genomic_DNA"/>
</dbReference>
<comment type="caution">
    <text evidence="1">The sequence shown here is derived from an EMBL/GenBank/DDBJ whole genome shotgun (WGS) entry which is preliminary data.</text>
</comment>
<gene>
    <name evidence="1" type="ORF">VHA01S_005_01560</name>
</gene>
<reference evidence="1 2" key="1">
    <citation type="submission" date="2013-10" db="EMBL/GenBank/DDBJ databases">
        <authorList>
            <person name="Ichikawa N."/>
            <person name="Kimura A."/>
            <person name="Ohji S."/>
            <person name="Hosoyama A."/>
            <person name="Fujita N."/>
        </authorList>
    </citation>
    <scope>NUCLEOTIDE SEQUENCE [LARGE SCALE GENOMIC DNA]</scope>
    <source>
        <strain evidence="1 2">NBRC 102217</strain>
    </source>
</reference>
<evidence type="ECO:0000313" key="2">
    <source>
        <dbReference type="Proteomes" id="UP000017800"/>
    </source>
</evidence>
<protein>
    <submittedName>
        <fullName evidence="1">Uncharacterized protein</fullName>
    </submittedName>
</protein>
<sequence>MCPFSISIFKVESLEGVLFSGVCSNGIKSGYAKDYREEDSAKSHMEMALSSCT</sequence>
<dbReference type="AlphaFoldDB" id="V5FHR1"/>
<accession>V5FHR1</accession>
<keyword evidence="2" id="KW-1185">Reference proteome</keyword>
<dbReference type="Proteomes" id="UP000017800">
    <property type="component" value="Unassembled WGS sequence"/>
</dbReference>